<keyword evidence="2" id="KW-1185">Reference proteome</keyword>
<dbReference type="Proteomes" id="UP000283090">
    <property type="component" value="Unassembled WGS sequence"/>
</dbReference>
<dbReference type="EMBL" id="SAEB01000007">
    <property type="protein sequence ID" value="RVD84505.1"/>
    <property type="molecule type" value="Genomic_DNA"/>
</dbReference>
<evidence type="ECO:0000313" key="2">
    <source>
        <dbReference type="Proteomes" id="UP000283090"/>
    </source>
</evidence>
<dbReference type="InterPro" id="IPR029058">
    <property type="entry name" value="AB_hydrolase_fold"/>
</dbReference>
<dbReference type="PANTHER" id="PTHR48182">
    <property type="entry name" value="PROTEIN SERAC1"/>
    <property type="match status" value="1"/>
</dbReference>
<sequence length="354" mass="40242">MFLYKLGLIGLFLRYVVLDLRVAAWLRLPAIIVERRVLISVIALILTTLSLLQLLLWQPENLPLKTTIEVLYDTEQDRDTLCGTDKADIRSESKVDLIAVNCLASDGSSAWKCKKTSHEWLRESLPCDFPNSRVLSFHYSSQWKANSPVQTFQSYGLQLLQSLQKYRAKDDTTDRPIIFIGHSFGGLVIKQALILANEPQNKEHYGGSTLKYPARRIISDNPITGRLRPSVRRPPQRLLLRDVPSVNHWLVQASGGKCPTDNEQDISSYIRWRMTKSVTSNKSSQNSAIITSLEENHRGVFLWAHLMLEELENAASYEILDILSQPPPNLRDVYGQALQKRLGDRSTKPSFSTR</sequence>
<dbReference type="Gene3D" id="3.40.50.1820">
    <property type="entry name" value="alpha/beta hydrolase"/>
    <property type="match status" value="1"/>
</dbReference>
<proteinExistence type="predicted"/>
<evidence type="ECO:0008006" key="3">
    <source>
        <dbReference type="Google" id="ProtNLM"/>
    </source>
</evidence>
<dbReference type="InterPro" id="IPR052374">
    <property type="entry name" value="SERAC1"/>
</dbReference>
<dbReference type="GeneID" id="93588565"/>
<dbReference type="AlphaFoldDB" id="A0A437A0F2"/>
<comment type="caution">
    <text evidence="1">The sequence shown here is derived from an EMBL/GenBank/DDBJ whole genome shotgun (WGS) entry which is preliminary data.</text>
</comment>
<dbReference type="OrthoDB" id="4759608at2759"/>
<name>A0A437A0F2_ARTFL</name>
<dbReference type="RefSeq" id="XP_067490049.1">
    <property type="nucleotide sequence ID" value="XM_067635641.1"/>
</dbReference>
<organism evidence="1 2">
    <name type="scientific">Arthrobotrys flagrans</name>
    <name type="common">Nematode-trapping fungus</name>
    <name type="synonym">Trichothecium flagrans</name>
    <dbReference type="NCBI Taxonomy" id="97331"/>
    <lineage>
        <taxon>Eukaryota</taxon>
        <taxon>Fungi</taxon>
        <taxon>Dikarya</taxon>
        <taxon>Ascomycota</taxon>
        <taxon>Pezizomycotina</taxon>
        <taxon>Orbiliomycetes</taxon>
        <taxon>Orbiliales</taxon>
        <taxon>Orbiliaceae</taxon>
        <taxon>Arthrobotrys</taxon>
    </lineage>
</organism>
<gene>
    <name evidence="1" type="ORF">DFL_006254</name>
</gene>
<dbReference type="VEuPathDB" id="FungiDB:DFL_006254"/>
<protein>
    <recommendedName>
        <fullName evidence="3">DUF676 domain-containing protein</fullName>
    </recommendedName>
</protein>
<dbReference type="SUPFAM" id="SSF53474">
    <property type="entry name" value="alpha/beta-Hydrolases"/>
    <property type="match status" value="1"/>
</dbReference>
<reference evidence="1 2" key="1">
    <citation type="submission" date="2019-01" db="EMBL/GenBank/DDBJ databases">
        <title>Intercellular communication is required for trap formation in the nematode-trapping fungus Duddingtonia flagrans.</title>
        <authorList>
            <person name="Youssar L."/>
            <person name="Wernet V."/>
            <person name="Hensel N."/>
            <person name="Hildebrandt H.-G."/>
            <person name="Fischer R."/>
        </authorList>
    </citation>
    <scope>NUCLEOTIDE SEQUENCE [LARGE SCALE GENOMIC DNA]</scope>
    <source>
        <strain evidence="1 2">CBS H-5679</strain>
    </source>
</reference>
<accession>A0A437A0F2</accession>
<dbReference type="PANTHER" id="PTHR48182:SF3">
    <property type="entry name" value="DUF676 DOMAIN-CONTAINING PROTEIN"/>
    <property type="match status" value="1"/>
</dbReference>
<evidence type="ECO:0000313" key="1">
    <source>
        <dbReference type="EMBL" id="RVD84505.1"/>
    </source>
</evidence>